<evidence type="ECO:0000313" key="2">
    <source>
        <dbReference type="Proteomes" id="UP000053958"/>
    </source>
</evidence>
<dbReference type="GO" id="GO:0008168">
    <property type="term" value="F:methyltransferase activity"/>
    <property type="evidence" value="ECO:0007669"/>
    <property type="project" value="TreeGrafter"/>
</dbReference>
<sequence length="334" mass="37769">MTQHLENQPENTGPVIEVDDAVIDIGDSKQEKDSSYGDELSSYTTSVTSSVLAHEYKHGRRYHSYHAGSYQFPNDDEEQDRLDMCHHVYYRALGDRLFLAPISLDGKRVLDIGTGTGIWAIQSSVMILVQFSRSGKRRSIALCLDISNEIRVPPNVKFVVDDVEQEWANPQPYDFIHCRYMVGSIRDWPKLVRQCYQNLRPGGWVEFQDTTNRLYSEDGTLKADNNLLKLMTGLIDACAKIGISGDFTPQIKGEVEKAGFVNVEEKIFKKEIGAFTALQFIEGVEGLTAALFSEILGWSKGEIVVFNAKVKEDCKRRDVHCMHEIRVVIGQKPE</sequence>
<proteinExistence type="predicted"/>
<dbReference type="Pfam" id="PF13489">
    <property type="entry name" value="Methyltransf_23"/>
    <property type="match status" value="1"/>
</dbReference>
<dbReference type="SUPFAM" id="SSF53335">
    <property type="entry name" value="S-adenosyl-L-methionine-dependent methyltransferases"/>
    <property type="match status" value="1"/>
</dbReference>
<dbReference type="STRING" id="1408163.A0A0F4YYK9"/>
<dbReference type="GeneID" id="25314990"/>
<dbReference type="OrthoDB" id="2013972at2759"/>
<dbReference type="InterPro" id="IPR029063">
    <property type="entry name" value="SAM-dependent_MTases_sf"/>
</dbReference>
<gene>
    <name evidence="1" type="ORF">T310_2639</name>
</gene>
<organism evidence="1 2">
    <name type="scientific">Rasamsonia emersonii (strain ATCC 16479 / CBS 393.64 / IMI 116815)</name>
    <dbReference type="NCBI Taxonomy" id="1408163"/>
    <lineage>
        <taxon>Eukaryota</taxon>
        <taxon>Fungi</taxon>
        <taxon>Dikarya</taxon>
        <taxon>Ascomycota</taxon>
        <taxon>Pezizomycotina</taxon>
        <taxon>Eurotiomycetes</taxon>
        <taxon>Eurotiomycetidae</taxon>
        <taxon>Eurotiales</taxon>
        <taxon>Trichocomaceae</taxon>
        <taxon>Rasamsonia</taxon>
    </lineage>
</organism>
<dbReference type="PANTHER" id="PTHR43591">
    <property type="entry name" value="METHYLTRANSFERASE"/>
    <property type="match status" value="1"/>
</dbReference>
<evidence type="ECO:0000313" key="1">
    <source>
        <dbReference type="EMBL" id="KKA23329.1"/>
    </source>
</evidence>
<evidence type="ECO:0008006" key="3">
    <source>
        <dbReference type="Google" id="ProtNLM"/>
    </source>
</evidence>
<dbReference type="AlphaFoldDB" id="A0A0F4YYK9"/>
<keyword evidence="2" id="KW-1185">Reference proteome</keyword>
<dbReference type="Gene3D" id="3.40.50.150">
    <property type="entry name" value="Vaccinia Virus protein VP39"/>
    <property type="match status" value="1"/>
</dbReference>
<protein>
    <recommendedName>
        <fullName evidence="3">Methyltransferase</fullName>
    </recommendedName>
</protein>
<accession>A0A0F4YYK9</accession>
<dbReference type="PANTHER" id="PTHR43591:SF24">
    <property type="entry name" value="2-METHOXY-6-POLYPRENYL-1,4-BENZOQUINOL METHYLASE, MITOCHONDRIAL"/>
    <property type="match status" value="1"/>
</dbReference>
<comment type="caution">
    <text evidence="1">The sequence shown here is derived from an EMBL/GenBank/DDBJ whole genome shotgun (WGS) entry which is preliminary data.</text>
</comment>
<dbReference type="RefSeq" id="XP_013329941.1">
    <property type="nucleotide sequence ID" value="XM_013474487.1"/>
</dbReference>
<dbReference type="CDD" id="cd02440">
    <property type="entry name" value="AdoMet_MTases"/>
    <property type="match status" value="1"/>
</dbReference>
<dbReference type="EMBL" id="LASV01000104">
    <property type="protein sequence ID" value="KKA23329.1"/>
    <property type="molecule type" value="Genomic_DNA"/>
</dbReference>
<dbReference type="Proteomes" id="UP000053958">
    <property type="component" value="Unassembled WGS sequence"/>
</dbReference>
<name>A0A0F4YYK9_RASE3</name>
<reference evidence="1 2" key="1">
    <citation type="submission" date="2015-04" db="EMBL/GenBank/DDBJ databases">
        <authorList>
            <person name="Heijne W.H."/>
            <person name="Fedorova N.D."/>
            <person name="Nierman W.C."/>
            <person name="Vollebregt A.W."/>
            <person name="Zhao Z."/>
            <person name="Wu L."/>
            <person name="Kumar M."/>
            <person name="Stam H."/>
            <person name="van den Berg M.A."/>
            <person name="Pel H.J."/>
        </authorList>
    </citation>
    <scope>NUCLEOTIDE SEQUENCE [LARGE SCALE GENOMIC DNA]</scope>
    <source>
        <strain evidence="1 2">CBS 393.64</strain>
    </source>
</reference>